<dbReference type="PANTHER" id="PTHR24351">
    <property type="entry name" value="RIBOSOMAL PROTEIN S6 KINASE"/>
    <property type="match status" value="1"/>
</dbReference>
<evidence type="ECO:0000259" key="7">
    <source>
        <dbReference type="PROSITE" id="PS50011"/>
    </source>
</evidence>
<organism evidence="8 9">
    <name type="scientific">Cichlidogyrus casuarinus</name>
    <dbReference type="NCBI Taxonomy" id="1844966"/>
    <lineage>
        <taxon>Eukaryota</taxon>
        <taxon>Metazoa</taxon>
        <taxon>Spiralia</taxon>
        <taxon>Lophotrochozoa</taxon>
        <taxon>Platyhelminthes</taxon>
        <taxon>Monogenea</taxon>
        <taxon>Monopisthocotylea</taxon>
        <taxon>Dactylogyridea</taxon>
        <taxon>Ancyrocephalidae</taxon>
        <taxon>Cichlidogyrus</taxon>
    </lineage>
</organism>
<dbReference type="GO" id="GO:0004674">
    <property type="term" value="F:protein serine/threonine kinase activity"/>
    <property type="evidence" value="ECO:0007669"/>
    <property type="project" value="UniProtKB-KW"/>
</dbReference>
<dbReference type="InterPro" id="IPR011009">
    <property type="entry name" value="Kinase-like_dom_sf"/>
</dbReference>
<keyword evidence="1" id="KW-0723">Serine/threonine-protein kinase</keyword>
<feature type="domain" description="Protein kinase" evidence="7">
    <location>
        <begin position="1"/>
        <end position="307"/>
    </location>
</feature>
<dbReference type="EMBL" id="JBJKFK010005034">
    <property type="protein sequence ID" value="KAL3308563.1"/>
    <property type="molecule type" value="Genomic_DNA"/>
</dbReference>
<feature type="region of interest" description="Disordered" evidence="6">
    <location>
        <begin position="389"/>
        <end position="434"/>
    </location>
</feature>
<dbReference type="Proteomes" id="UP001626550">
    <property type="component" value="Unassembled WGS sequence"/>
</dbReference>
<sequence>MSMKALKPLDKDKVFITWPVKAFFHHWQTLHTNDERLLNVHLVSVIQKESAEVAVLKEERKQKIRQLGAAHMKSLLFEAKVTVNLKSHKNVVKTMYAFHTQSRAYLLLEFAGYPLTEYSLRLLRDEMIFREIASGILTGLIYLHDNKVIHRNMHPENIYIGCRNQVKIGGFYGARLISESGKMKSFVGEVPYMAPEMLRCDEQVRKKLKLPKIDGYDEKIDVWGLALILLYILLGKNYFEARHRDKGSTVESATKIIEEICHSKEHVDLKISGLNEFQHLQEWLKCMLVRDPEKRFAAKDLEKVNYLSTYDGVAVQLRFGKNFPKLKQGEVCVGFIEKLKCENCENYDQFNFYFKSMYTKKRHGKKCDFCRYEAHEIYEKPEHKPDKKIRKSLKKDIESDEPVVESSGGTNYPLPELTTGDGWGWEDQNDNSGSYTAAETRDLFSGFTGF</sequence>
<evidence type="ECO:0000256" key="6">
    <source>
        <dbReference type="SAM" id="MobiDB-lite"/>
    </source>
</evidence>
<evidence type="ECO:0000256" key="1">
    <source>
        <dbReference type="ARBA" id="ARBA00022527"/>
    </source>
</evidence>
<keyword evidence="3" id="KW-0547">Nucleotide-binding</keyword>
<keyword evidence="2" id="KW-0808">Transferase</keyword>
<keyword evidence="4 8" id="KW-0418">Kinase</keyword>
<dbReference type="GO" id="GO:0005524">
    <property type="term" value="F:ATP binding"/>
    <property type="evidence" value="ECO:0007669"/>
    <property type="project" value="UniProtKB-KW"/>
</dbReference>
<evidence type="ECO:0000313" key="8">
    <source>
        <dbReference type="EMBL" id="KAL3308563.1"/>
    </source>
</evidence>
<evidence type="ECO:0000256" key="5">
    <source>
        <dbReference type="ARBA" id="ARBA00022840"/>
    </source>
</evidence>
<dbReference type="Gene3D" id="1.10.510.10">
    <property type="entry name" value="Transferase(Phosphotransferase) domain 1"/>
    <property type="match status" value="1"/>
</dbReference>
<comment type="caution">
    <text evidence="8">The sequence shown here is derived from an EMBL/GenBank/DDBJ whole genome shotgun (WGS) entry which is preliminary data.</text>
</comment>
<accession>A0ABD2PNC1</accession>
<evidence type="ECO:0000256" key="2">
    <source>
        <dbReference type="ARBA" id="ARBA00022679"/>
    </source>
</evidence>
<proteinExistence type="predicted"/>
<protein>
    <submittedName>
        <fullName evidence="8">Spindle assembly checkpoint kinase</fullName>
    </submittedName>
</protein>
<dbReference type="InterPro" id="IPR000719">
    <property type="entry name" value="Prot_kinase_dom"/>
</dbReference>
<dbReference type="SUPFAM" id="SSF56112">
    <property type="entry name" value="Protein kinase-like (PK-like)"/>
    <property type="match status" value="1"/>
</dbReference>
<evidence type="ECO:0000256" key="3">
    <source>
        <dbReference type="ARBA" id="ARBA00022741"/>
    </source>
</evidence>
<evidence type="ECO:0000256" key="4">
    <source>
        <dbReference type="ARBA" id="ARBA00022777"/>
    </source>
</evidence>
<keyword evidence="5" id="KW-0067">ATP-binding</keyword>
<name>A0ABD2PNC1_9PLAT</name>
<gene>
    <name evidence="8" type="primary">IPL1</name>
    <name evidence="8" type="ORF">Ciccas_012903</name>
</gene>
<dbReference type="Gene3D" id="3.30.200.20">
    <property type="entry name" value="Phosphorylase Kinase, domain 1"/>
    <property type="match status" value="1"/>
</dbReference>
<keyword evidence="9" id="KW-1185">Reference proteome</keyword>
<dbReference type="AlphaFoldDB" id="A0ABD2PNC1"/>
<evidence type="ECO:0000313" key="9">
    <source>
        <dbReference type="Proteomes" id="UP001626550"/>
    </source>
</evidence>
<dbReference type="PROSITE" id="PS50011">
    <property type="entry name" value="PROTEIN_KINASE_DOM"/>
    <property type="match status" value="1"/>
</dbReference>
<dbReference type="Pfam" id="PF00069">
    <property type="entry name" value="Pkinase"/>
    <property type="match status" value="1"/>
</dbReference>
<reference evidence="8 9" key="1">
    <citation type="submission" date="2024-11" db="EMBL/GenBank/DDBJ databases">
        <title>Adaptive evolution of stress response genes in parasites aligns with host niche diversity.</title>
        <authorList>
            <person name="Hahn C."/>
            <person name="Resl P."/>
        </authorList>
    </citation>
    <scope>NUCLEOTIDE SEQUENCE [LARGE SCALE GENOMIC DNA]</scope>
    <source>
        <strain evidence="8">EGGRZ-B1_66</strain>
        <tissue evidence="8">Body</tissue>
    </source>
</reference>